<dbReference type="Proteomes" id="UP001314170">
    <property type="component" value="Unassembled WGS sequence"/>
</dbReference>
<name>A0AAV1S304_9ROSI</name>
<keyword evidence="3" id="KW-1185">Reference proteome</keyword>
<evidence type="ECO:0000313" key="2">
    <source>
        <dbReference type="EMBL" id="CAK7343408.1"/>
    </source>
</evidence>
<reference evidence="2 3" key="1">
    <citation type="submission" date="2024-01" db="EMBL/GenBank/DDBJ databases">
        <authorList>
            <person name="Waweru B."/>
        </authorList>
    </citation>
    <scope>NUCLEOTIDE SEQUENCE [LARGE SCALE GENOMIC DNA]</scope>
</reference>
<dbReference type="EMBL" id="CAWUPB010001160">
    <property type="protein sequence ID" value="CAK7343408.1"/>
    <property type="molecule type" value="Genomic_DNA"/>
</dbReference>
<protein>
    <submittedName>
        <fullName evidence="2">Uncharacterized protein</fullName>
    </submittedName>
</protein>
<proteinExistence type="predicted"/>
<feature type="compositionally biased region" description="Polar residues" evidence="1">
    <location>
        <begin position="1"/>
        <end position="32"/>
    </location>
</feature>
<accession>A0AAV1S304</accession>
<comment type="caution">
    <text evidence="2">The sequence shown here is derived from an EMBL/GenBank/DDBJ whole genome shotgun (WGS) entry which is preliminary data.</text>
</comment>
<sequence length="65" mass="7086">MRSSQIRGTQLTPTSTSQLGAETKWAHSSETPSLGARARAQACVVSQRGQKQNVATRDTWARDVE</sequence>
<evidence type="ECO:0000256" key="1">
    <source>
        <dbReference type="SAM" id="MobiDB-lite"/>
    </source>
</evidence>
<gene>
    <name evidence="2" type="ORF">DCAF_LOCUS17293</name>
</gene>
<feature type="region of interest" description="Disordered" evidence="1">
    <location>
        <begin position="1"/>
        <end position="65"/>
    </location>
</feature>
<evidence type="ECO:0000313" key="3">
    <source>
        <dbReference type="Proteomes" id="UP001314170"/>
    </source>
</evidence>
<feature type="compositionally biased region" description="Polar residues" evidence="1">
    <location>
        <begin position="47"/>
        <end position="56"/>
    </location>
</feature>
<organism evidence="2 3">
    <name type="scientific">Dovyalis caffra</name>
    <dbReference type="NCBI Taxonomy" id="77055"/>
    <lineage>
        <taxon>Eukaryota</taxon>
        <taxon>Viridiplantae</taxon>
        <taxon>Streptophyta</taxon>
        <taxon>Embryophyta</taxon>
        <taxon>Tracheophyta</taxon>
        <taxon>Spermatophyta</taxon>
        <taxon>Magnoliopsida</taxon>
        <taxon>eudicotyledons</taxon>
        <taxon>Gunneridae</taxon>
        <taxon>Pentapetalae</taxon>
        <taxon>rosids</taxon>
        <taxon>fabids</taxon>
        <taxon>Malpighiales</taxon>
        <taxon>Salicaceae</taxon>
        <taxon>Flacourtieae</taxon>
        <taxon>Dovyalis</taxon>
    </lineage>
</organism>
<dbReference type="AlphaFoldDB" id="A0AAV1S304"/>